<dbReference type="RefSeq" id="WP_344727149.1">
    <property type="nucleotide sequence ID" value="NZ_BAABBI010000001.1"/>
</dbReference>
<sequence length="99" mass="11605">MYIVLYTFKIKENHKDDFIKAWKGLTKLIYKHEGSLGSRLHKKDALTYIAYAQWPDKTTFDNAGKNLPQEAEHFRCLMKASCEKVDIIEKLDVIEDLLK</sequence>
<dbReference type="EMBL" id="BAABBI010000001">
    <property type="protein sequence ID" value="GAA3777402.1"/>
    <property type="molecule type" value="Genomic_DNA"/>
</dbReference>
<feature type="domain" description="ABM" evidence="1">
    <location>
        <begin position="1"/>
        <end position="63"/>
    </location>
</feature>
<evidence type="ECO:0000313" key="3">
    <source>
        <dbReference type="Proteomes" id="UP001501456"/>
    </source>
</evidence>
<gene>
    <name evidence="2" type="ORF">GCM10022271_07010</name>
</gene>
<protein>
    <recommendedName>
        <fullName evidence="1">ABM domain-containing protein</fullName>
    </recommendedName>
</protein>
<evidence type="ECO:0000313" key="2">
    <source>
        <dbReference type="EMBL" id="GAA3777402.1"/>
    </source>
</evidence>
<reference evidence="3" key="1">
    <citation type="journal article" date="2019" name="Int. J. Syst. Evol. Microbiol.">
        <title>The Global Catalogue of Microorganisms (GCM) 10K type strain sequencing project: providing services to taxonomists for standard genome sequencing and annotation.</title>
        <authorList>
            <consortium name="The Broad Institute Genomics Platform"/>
            <consortium name="The Broad Institute Genome Sequencing Center for Infectious Disease"/>
            <person name="Wu L."/>
            <person name="Ma J."/>
        </authorList>
    </citation>
    <scope>NUCLEOTIDE SEQUENCE [LARGE SCALE GENOMIC DNA]</scope>
    <source>
        <strain evidence="3">JCM 17525</strain>
    </source>
</reference>
<evidence type="ECO:0000259" key="1">
    <source>
        <dbReference type="Pfam" id="PF03992"/>
    </source>
</evidence>
<name>A0ABP7GW87_9FLAO</name>
<dbReference type="InterPro" id="IPR007138">
    <property type="entry name" value="ABM_dom"/>
</dbReference>
<comment type="caution">
    <text evidence="2">The sequence shown here is derived from an EMBL/GenBank/DDBJ whole genome shotgun (WGS) entry which is preliminary data.</text>
</comment>
<dbReference type="Proteomes" id="UP001501456">
    <property type="component" value="Unassembled WGS sequence"/>
</dbReference>
<accession>A0ABP7GW87</accession>
<dbReference type="SUPFAM" id="SSF54909">
    <property type="entry name" value="Dimeric alpha+beta barrel"/>
    <property type="match status" value="1"/>
</dbReference>
<proteinExistence type="predicted"/>
<organism evidence="2 3">
    <name type="scientific">Corallibacter vietnamensis</name>
    <dbReference type="NCBI Taxonomy" id="904130"/>
    <lineage>
        <taxon>Bacteria</taxon>
        <taxon>Pseudomonadati</taxon>
        <taxon>Bacteroidota</taxon>
        <taxon>Flavobacteriia</taxon>
        <taxon>Flavobacteriales</taxon>
        <taxon>Flavobacteriaceae</taxon>
        <taxon>Corallibacter</taxon>
    </lineage>
</organism>
<dbReference type="Gene3D" id="3.30.70.100">
    <property type="match status" value="1"/>
</dbReference>
<dbReference type="Pfam" id="PF03992">
    <property type="entry name" value="ABM"/>
    <property type="match status" value="1"/>
</dbReference>
<keyword evidence="3" id="KW-1185">Reference proteome</keyword>
<dbReference type="InterPro" id="IPR011008">
    <property type="entry name" value="Dimeric_a/b-barrel"/>
</dbReference>